<reference evidence="2 3" key="1">
    <citation type="journal article" date="2023" name="Plants (Basel)">
        <title>Bridging the Gap: Combining Genomics and Transcriptomics Approaches to Understand Stylosanthes scabra, an Orphan Legume from the Brazilian Caatinga.</title>
        <authorList>
            <person name="Ferreira-Neto J.R.C."/>
            <person name="da Silva M.D."/>
            <person name="Binneck E."/>
            <person name="de Melo N.F."/>
            <person name="da Silva R.H."/>
            <person name="de Melo A.L.T.M."/>
            <person name="Pandolfi V."/>
            <person name="Bustamante F.O."/>
            <person name="Brasileiro-Vidal A.C."/>
            <person name="Benko-Iseppon A.M."/>
        </authorList>
    </citation>
    <scope>NUCLEOTIDE SEQUENCE [LARGE SCALE GENOMIC DNA]</scope>
    <source>
        <tissue evidence="2">Leaves</tissue>
    </source>
</reference>
<sequence length="220" mass="25377">MSILNGCGLMLFSSRHKEQIHEDLIRIFYANLQIIDDCILSTMKGTHMKMNLTTFSRIISVPCDRFEYDSSSDAAILKHFGVDTSNEQARDEHVFRKIGEHTFRDEQKQLQHEDDDDRVSGNDSYVHPPITTQATPTSEYGEQLIQLKDYVQQNVVTELGQISNQQQQLRWCLDQNYDHLQYQGRQLDYICRHLGIHVPPPTNIPNCSHDDNLSAPESSQ</sequence>
<feature type="region of interest" description="Disordered" evidence="1">
    <location>
        <begin position="201"/>
        <end position="220"/>
    </location>
</feature>
<dbReference type="Proteomes" id="UP001341840">
    <property type="component" value="Unassembled WGS sequence"/>
</dbReference>
<organism evidence="2 3">
    <name type="scientific">Stylosanthes scabra</name>
    <dbReference type="NCBI Taxonomy" id="79078"/>
    <lineage>
        <taxon>Eukaryota</taxon>
        <taxon>Viridiplantae</taxon>
        <taxon>Streptophyta</taxon>
        <taxon>Embryophyta</taxon>
        <taxon>Tracheophyta</taxon>
        <taxon>Spermatophyta</taxon>
        <taxon>Magnoliopsida</taxon>
        <taxon>eudicotyledons</taxon>
        <taxon>Gunneridae</taxon>
        <taxon>Pentapetalae</taxon>
        <taxon>rosids</taxon>
        <taxon>fabids</taxon>
        <taxon>Fabales</taxon>
        <taxon>Fabaceae</taxon>
        <taxon>Papilionoideae</taxon>
        <taxon>50 kb inversion clade</taxon>
        <taxon>dalbergioids sensu lato</taxon>
        <taxon>Dalbergieae</taxon>
        <taxon>Pterocarpus clade</taxon>
        <taxon>Stylosanthes</taxon>
    </lineage>
</organism>
<accession>A0ABU6ZRV1</accession>
<evidence type="ECO:0000256" key="1">
    <source>
        <dbReference type="SAM" id="MobiDB-lite"/>
    </source>
</evidence>
<keyword evidence="3" id="KW-1185">Reference proteome</keyword>
<feature type="region of interest" description="Disordered" evidence="1">
    <location>
        <begin position="105"/>
        <end position="137"/>
    </location>
</feature>
<comment type="caution">
    <text evidence="2">The sequence shown here is derived from an EMBL/GenBank/DDBJ whole genome shotgun (WGS) entry which is preliminary data.</text>
</comment>
<evidence type="ECO:0000313" key="3">
    <source>
        <dbReference type="Proteomes" id="UP001341840"/>
    </source>
</evidence>
<proteinExistence type="predicted"/>
<protein>
    <submittedName>
        <fullName evidence="2">Uncharacterized protein</fullName>
    </submittedName>
</protein>
<name>A0ABU6ZRV1_9FABA</name>
<evidence type="ECO:0000313" key="2">
    <source>
        <dbReference type="EMBL" id="MED6224719.1"/>
    </source>
</evidence>
<dbReference type="EMBL" id="JASCZI010273362">
    <property type="protein sequence ID" value="MED6224719.1"/>
    <property type="molecule type" value="Genomic_DNA"/>
</dbReference>
<gene>
    <name evidence="2" type="ORF">PIB30_086797</name>
</gene>